<evidence type="ECO:0000313" key="2">
    <source>
        <dbReference type="Proteomes" id="UP000216035"/>
    </source>
</evidence>
<protein>
    <recommendedName>
        <fullName evidence="3">Secretion system C-terminal sorting domain-containing protein</fullName>
    </recommendedName>
</protein>
<dbReference type="RefSeq" id="WP_094485311.1">
    <property type="nucleotide sequence ID" value="NZ_NOXX01000144.1"/>
</dbReference>
<dbReference type="OrthoDB" id="6278496at2"/>
<accession>A0A256A316</accession>
<proteinExistence type="predicted"/>
<gene>
    <name evidence="1" type="ORF">CHX27_03120</name>
</gene>
<sequence>MANPLGVDNPSLDANNVVVYKKDEMVHINAGSAVMDNVKVFDIRGRLILEVNDINASTTVLNTLRAEQQVLLIQITTTDKSVVTKKFGY</sequence>
<dbReference type="NCBIfam" id="NF033708">
    <property type="entry name" value="T9SS_Cterm_ChiA"/>
    <property type="match status" value="1"/>
</dbReference>
<evidence type="ECO:0000313" key="1">
    <source>
        <dbReference type="EMBL" id="OYQ47430.1"/>
    </source>
</evidence>
<evidence type="ECO:0008006" key="3">
    <source>
        <dbReference type="Google" id="ProtNLM"/>
    </source>
</evidence>
<dbReference type="EMBL" id="NOXX01000144">
    <property type="protein sequence ID" value="OYQ47430.1"/>
    <property type="molecule type" value="Genomic_DNA"/>
</dbReference>
<reference evidence="1 2" key="1">
    <citation type="submission" date="2017-07" db="EMBL/GenBank/DDBJ databases">
        <title>Flavobacterium cyanobacteriorum sp. nov., isolated from cyanobacterial aggregates in a eutrophic lake.</title>
        <authorList>
            <person name="Cai H."/>
        </authorList>
    </citation>
    <scope>NUCLEOTIDE SEQUENCE [LARGE SCALE GENOMIC DNA]</scope>
    <source>
        <strain evidence="1 2">TH167</strain>
    </source>
</reference>
<comment type="caution">
    <text evidence="1">The sequence shown here is derived from an EMBL/GenBank/DDBJ whole genome shotgun (WGS) entry which is preliminary data.</text>
</comment>
<organism evidence="1 2">
    <name type="scientific">Flavobacterium aurantiibacter</name>
    <dbReference type="NCBI Taxonomy" id="2023067"/>
    <lineage>
        <taxon>Bacteria</taxon>
        <taxon>Pseudomonadati</taxon>
        <taxon>Bacteroidota</taxon>
        <taxon>Flavobacteriia</taxon>
        <taxon>Flavobacteriales</taxon>
        <taxon>Flavobacteriaceae</taxon>
        <taxon>Flavobacterium</taxon>
    </lineage>
</organism>
<dbReference type="Proteomes" id="UP000216035">
    <property type="component" value="Unassembled WGS sequence"/>
</dbReference>
<dbReference type="AlphaFoldDB" id="A0A256A316"/>
<name>A0A256A316_9FLAO</name>
<keyword evidence="2" id="KW-1185">Reference proteome</keyword>